<feature type="domain" description="Co-chaperone DjlA N-terminal" evidence="1">
    <location>
        <begin position="23"/>
        <end position="137"/>
    </location>
</feature>
<dbReference type="Gene3D" id="1.10.3680.10">
    <property type="entry name" value="TerB-like"/>
    <property type="match status" value="1"/>
</dbReference>
<dbReference type="InterPro" id="IPR007791">
    <property type="entry name" value="DjlA_N"/>
</dbReference>
<evidence type="ECO:0000313" key="2">
    <source>
        <dbReference type="EMBL" id="MCB5199720.1"/>
    </source>
</evidence>
<evidence type="ECO:0000313" key="3">
    <source>
        <dbReference type="Proteomes" id="UP001138961"/>
    </source>
</evidence>
<keyword evidence="3" id="KW-1185">Reference proteome</keyword>
<organism evidence="2 3">
    <name type="scientific">Loktanella gaetbuli</name>
    <dbReference type="NCBI Taxonomy" id="2881335"/>
    <lineage>
        <taxon>Bacteria</taxon>
        <taxon>Pseudomonadati</taxon>
        <taxon>Pseudomonadota</taxon>
        <taxon>Alphaproteobacteria</taxon>
        <taxon>Rhodobacterales</taxon>
        <taxon>Roseobacteraceae</taxon>
        <taxon>Loktanella</taxon>
    </lineage>
</organism>
<dbReference type="InterPro" id="IPR029024">
    <property type="entry name" value="TerB-like"/>
</dbReference>
<name>A0ABS8BVH7_9RHOB</name>
<protein>
    <submittedName>
        <fullName evidence="2">TerB family tellurite resistance protein</fullName>
    </submittedName>
</protein>
<dbReference type="CDD" id="cd07313">
    <property type="entry name" value="terB_like_2"/>
    <property type="match status" value="1"/>
</dbReference>
<dbReference type="RefSeq" id="WP_226748391.1">
    <property type="nucleotide sequence ID" value="NZ_JAJATZ010000004.1"/>
</dbReference>
<comment type="caution">
    <text evidence="2">The sequence shown here is derived from an EMBL/GenBank/DDBJ whole genome shotgun (WGS) entry which is preliminary data.</text>
</comment>
<dbReference type="SUPFAM" id="SSF158682">
    <property type="entry name" value="TerB-like"/>
    <property type="match status" value="1"/>
</dbReference>
<sequence length="144" mass="15834">MFADLLARLTATNPAPAADADARLALGALLVRIARADDDYSAVERDQIKQVLKARYGLDDATSLLAECETLEQQAPDTVRFTRAIKDAVAYEDRLGVIEAMWQVVLADGKRDEDENSLMRMVAPMLGVADQDSNAARRRLEQQG</sequence>
<reference evidence="2" key="1">
    <citation type="submission" date="2021-10" db="EMBL/GenBank/DDBJ databases">
        <title>Loktanella gaetbuli sp. nov., isolated from a tidal flat.</title>
        <authorList>
            <person name="Park S."/>
            <person name="Yoon J.-H."/>
        </authorList>
    </citation>
    <scope>NUCLEOTIDE SEQUENCE</scope>
    <source>
        <strain evidence="2">TSTF-M6</strain>
    </source>
</reference>
<dbReference type="Proteomes" id="UP001138961">
    <property type="component" value="Unassembled WGS sequence"/>
</dbReference>
<evidence type="ECO:0000259" key="1">
    <source>
        <dbReference type="Pfam" id="PF05099"/>
    </source>
</evidence>
<accession>A0ABS8BVH7</accession>
<proteinExistence type="predicted"/>
<gene>
    <name evidence="2" type="ORF">LGQ03_10755</name>
</gene>
<dbReference type="Pfam" id="PF05099">
    <property type="entry name" value="TerB"/>
    <property type="match status" value="1"/>
</dbReference>
<dbReference type="EMBL" id="JAJATZ010000004">
    <property type="protein sequence ID" value="MCB5199720.1"/>
    <property type="molecule type" value="Genomic_DNA"/>
</dbReference>